<dbReference type="Gene3D" id="2.170.270.10">
    <property type="entry name" value="SET domain"/>
    <property type="match status" value="1"/>
</dbReference>
<dbReference type="SMART" id="SM00508">
    <property type="entry name" value="PostSET"/>
    <property type="match status" value="1"/>
</dbReference>
<evidence type="ECO:0000259" key="8">
    <source>
        <dbReference type="PROSITE" id="PS50868"/>
    </source>
</evidence>
<dbReference type="OrthoDB" id="422362at2759"/>
<keyword evidence="4" id="KW-0489">Methyltransferase</keyword>
<evidence type="ECO:0000256" key="2">
    <source>
        <dbReference type="ARBA" id="ARBA00004286"/>
    </source>
</evidence>
<dbReference type="Proteomes" id="UP000789342">
    <property type="component" value="Unassembled WGS sequence"/>
</dbReference>
<evidence type="ECO:0000313" key="9">
    <source>
        <dbReference type="EMBL" id="CAG8776609.1"/>
    </source>
</evidence>
<feature type="non-terminal residue" evidence="9">
    <location>
        <position position="1"/>
    </location>
</feature>
<gene>
    <name evidence="9" type="ORF">AMORRO_LOCUS16970</name>
</gene>
<evidence type="ECO:0000256" key="7">
    <source>
        <dbReference type="ARBA" id="ARBA00023242"/>
    </source>
</evidence>
<name>A0A9N9JEE8_9GLOM</name>
<accession>A0A9N9JEE8</accession>
<comment type="caution">
    <text evidence="9">The sequence shown here is derived from an EMBL/GenBank/DDBJ whole genome shotgun (WGS) entry which is preliminary data.</text>
</comment>
<sequence length="97" mass="10683">RAPNGELFIGVFASYDIPANTELTYDYNFSTFGGAEEQECLCGALTCRGVMGVKTKFKRSESPKPQKKRKAIKKKVVVSDLENSTSECVVPEQDAQT</sequence>
<keyword evidence="6" id="KW-0949">S-adenosyl-L-methionine</keyword>
<proteinExistence type="predicted"/>
<comment type="subcellular location">
    <subcellularLocation>
        <location evidence="2">Chromosome</location>
    </subcellularLocation>
    <subcellularLocation>
        <location evidence="1">Nucleus</location>
    </subcellularLocation>
</comment>
<protein>
    <submittedName>
        <fullName evidence="9">11938_t:CDS:1</fullName>
    </submittedName>
</protein>
<dbReference type="InterPro" id="IPR050777">
    <property type="entry name" value="SET2_Histone-Lys_MeTrsfase"/>
</dbReference>
<evidence type="ECO:0000256" key="5">
    <source>
        <dbReference type="ARBA" id="ARBA00022679"/>
    </source>
</evidence>
<dbReference type="GO" id="GO:0005694">
    <property type="term" value="C:chromosome"/>
    <property type="evidence" value="ECO:0007669"/>
    <property type="project" value="UniProtKB-SubCell"/>
</dbReference>
<organism evidence="9 10">
    <name type="scientific">Acaulospora morrowiae</name>
    <dbReference type="NCBI Taxonomy" id="94023"/>
    <lineage>
        <taxon>Eukaryota</taxon>
        <taxon>Fungi</taxon>
        <taxon>Fungi incertae sedis</taxon>
        <taxon>Mucoromycota</taxon>
        <taxon>Glomeromycotina</taxon>
        <taxon>Glomeromycetes</taxon>
        <taxon>Diversisporales</taxon>
        <taxon>Acaulosporaceae</taxon>
        <taxon>Acaulospora</taxon>
    </lineage>
</organism>
<dbReference type="EMBL" id="CAJVPV010049727">
    <property type="protein sequence ID" value="CAG8776609.1"/>
    <property type="molecule type" value="Genomic_DNA"/>
</dbReference>
<dbReference type="InterPro" id="IPR046341">
    <property type="entry name" value="SET_dom_sf"/>
</dbReference>
<dbReference type="PROSITE" id="PS50868">
    <property type="entry name" value="POST_SET"/>
    <property type="match status" value="1"/>
</dbReference>
<dbReference type="SUPFAM" id="SSF82199">
    <property type="entry name" value="SET domain"/>
    <property type="match status" value="1"/>
</dbReference>
<evidence type="ECO:0000313" key="10">
    <source>
        <dbReference type="Proteomes" id="UP000789342"/>
    </source>
</evidence>
<evidence type="ECO:0000256" key="4">
    <source>
        <dbReference type="ARBA" id="ARBA00022603"/>
    </source>
</evidence>
<reference evidence="9" key="1">
    <citation type="submission" date="2021-06" db="EMBL/GenBank/DDBJ databases">
        <authorList>
            <person name="Kallberg Y."/>
            <person name="Tangrot J."/>
            <person name="Rosling A."/>
        </authorList>
    </citation>
    <scope>NUCLEOTIDE SEQUENCE</scope>
    <source>
        <strain evidence="9">CL551</strain>
    </source>
</reference>
<dbReference type="PANTHER" id="PTHR22884">
    <property type="entry name" value="SET DOMAIN PROTEINS"/>
    <property type="match status" value="1"/>
</dbReference>
<keyword evidence="5" id="KW-0808">Transferase</keyword>
<keyword evidence="10" id="KW-1185">Reference proteome</keyword>
<evidence type="ECO:0000256" key="6">
    <source>
        <dbReference type="ARBA" id="ARBA00022691"/>
    </source>
</evidence>
<feature type="non-terminal residue" evidence="9">
    <location>
        <position position="97"/>
    </location>
</feature>
<evidence type="ECO:0000256" key="1">
    <source>
        <dbReference type="ARBA" id="ARBA00004123"/>
    </source>
</evidence>
<feature type="domain" description="Post-SET" evidence="8">
    <location>
        <begin position="36"/>
        <end position="52"/>
    </location>
</feature>
<evidence type="ECO:0000256" key="3">
    <source>
        <dbReference type="ARBA" id="ARBA00022454"/>
    </source>
</evidence>
<dbReference type="GO" id="GO:0005634">
    <property type="term" value="C:nucleus"/>
    <property type="evidence" value="ECO:0007669"/>
    <property type="project" value="UniProtKB-SubCell"/>
</dbReference>
<dbReference type="AlphaFoldDB" id="A0A9N9JEE8"/>
<dbReference type="InterPro" id="IPR003616">
    <property type="entry name" value="Post-SET_dom"/>
</dbReference>
<keyword evidence="3" id="KW-0158">Chromosome</keyword>
<dbReference type="GO" id="GO:0032259">
    <property type="term" value="P:methylation"/>
    <property type="evidence" value="ECO:0007669"/>
    <property type="project" value="UniProtKB-KW"/>
</dbReference>
<keyword evidence="7" id="KW-0539">Nucleus</keyword>
<dbReference type="GO" id="GO:0008168">
    <property type="term" value="F:methyltransferase activity"/>
    <property type="evidence" value="ECO:0007669"/>
    <property type="project" value="UniProtKB-KW"/>
</dbReference>